<accession>A0A085BHC5</accession>
<gene>
    <name evidence="2" type="ORF">IO89_07750</name>
</gene>
<dbReference type="EMBL" id="JPLY01000003">
    <property type="protein sequence ID" value="KFC21870.1"/>
    <property type="molecule type" value="Genomic_DNA"/>
</dbReference>
<dbReference type="Pfam" id="PF03883">
    <property type="entry name" value="H2O2_YaaD"/>
    <property type="match status" value="1"/>
</dbReference>
<dbReference type="PANTHER" id="PTHR30283">
    <property type="entry name" value="PEROXIDE STRESS RESPONSE PROTEIN YAAA"/>
    <property type="match status" value="1"/>
</dbReference>
<dbReference type="eggNOG" id="COG3022">
    <property type="taxonomic scope" value="Bacteria"/>
</dbReference>
<proteinExistence type="inferred from homology"/>
<dbReference type="RefSeq" id="WP_034975088.1">
    <property type="nucleotide sequence ID" value="NZ_FOFI01000003.1"/>
</dbReference>
<keyword evidence="3" id="KW-1185">Reference proteome</keyword>
<evidence type="ECO:0000313" key="3">
    <source>
        <dbReference type="Proteomes" id="UP000028623"/>
    </source>
</evidence>
<dbReference type="STRING" id="421072.SAMN04488097_2163"/>
<evidence type="ECO:0000313" key="2">
    <source>
        <dbReference type="EMBL" id="KFC21870.1"/>
    </source>
</evidence>
<evidence type="ECO:0000256" key="1">
    <source>
        <dbReference type="HAMAP-Rule" id="MF_00652"/>
    </source>
</evidence>
<sequence length="253" mass="29635">MKFVTSPAKLMNIENSTEFLRFTTPKFIKDSEFIQSHLKEKSPKYLSELMEISTKLADENWERNQKWSAKPTAKNSAPAMFAFTGEVYRGLDAKTLDKQAVEYLQKNYRILSGLYGLLKPSDKVMLYRLEMGRPFKFDSYKNIYEFWTEKVTEQLNSELKKGELLINLASTEYFKVIDKKALKAKVIDFEFKQIQPDGKLKTIVVYTKHARGLVLRFCAEKQVKTLDEIKAFNYENYLFDEKLSTETNLVFTR</sequence>
<dbReference type="PANTHER" id="PTHR30283:SF4">
    <property type="entry name" value="PEROXIDE STRESS RESISTANCE PROTEIN YAAA"/>
    <property type="match status" value="1"/>
</dbReference>
<dbReference type="InterPro" id="IPR005583">
    <property type="entry name" value="YaaA"/>
</dbReference>
<name>A0A085BHC5_9FLAO</name>
<dbReference type="HAMAP" id="MF_00652">
    <property type="entry name" value="UPF0246"/>
    <property type="match status" value="1"/>
</dbReference>
<dbReference type="GO" id="GO:0033194">
    <property type="term" value="P:response to hydroperoxide"/>
    <property type="evidence" value="ECO:0007669"/>
    <property type="project" value="TreeGrafter"/>
</dbReference>
<comment type="caution">
    <text evidence="2">The sequence shown here is derived from an EMBL/GenBank/DDBJ whole genome shotgun (WGS) entry which is preliminary data.</text>
</comment>
<organism evidence="2 3">
    <name type="scientific">Epilithonimonas lactis</name>
    <dbReference type="NCBI Taxonomy" id="421072"/>
    <lineage>
        <taxon>Bacteria</taxon>
        <taxon>Pseudomonadati</taxon>
        <taxon>Bacteroidota</taxon>
        <taxon>Flavobacteriia</taxon>
        <taxon>Flavobacteriales</taxon>
        <taxon>Weeksellaceae</taxon>
        <taxon>Chryseobacterium group</taxon>
        <taxon>Epilithonimonas</taxon>
    </lineage>
</organism>
<dbReference type="GO" id="GO:0005829">
    <property type="term" value="C:cytosol"/>
    <property type="evidence" value="ECO:0007669"/>
    <property type="project" value="TreeGrafter"/>
</dbReference>
<comment type="similarity">
    <text evidence="1">Belongs to the UPF0246 family.</text>
</comment>
<dbReference type="OrthoDB" id="9777133at2"/>
<dbReference type="Proteomes" id="UP000028623">
    <property type="component" value="Unassembled WGS sequence"/>
</dbReference>
<dbReference type="NCBIfam" id="NF002542">
    <property type="entry name" value="PRK02101.1-3"/>
    <property type="match status" value="1"/>
</dbReference>
<dbReference type="AlphaFoldDB" id="A0A085BHC5"/>
<reference evidence="2 3" key="1">
    <citation type="submission" date="2014-07" db="EMBL/GenBank/DDBJ databases">
        <title>Epilithonimonas lactis LMG 22401 Genome.</title>
        <authorList>
            <person name="Pipes S.E."/>
            <person name="Stropko S.J."/>
        </authorList>
    </citation>
    <scope>NUCLEOTIDE SEQUENCE [LARGE SCALE GENOMIC DNA]</scope>
    <source>
        <strain evidence="2 3">LMG 24401</strain>
    </source>
</reference>
<protein>
    <recommendedName>
        <fullName evidence="1">UPF0246 protein IO89_07750</fullName>
    </recommendedName>
</protein>